<evidence type="ECO:0000256" key="2">
    <source>
        <dbReference type="SAM" id="Phobius"/>
    </source>
</evidence>
<dbReference type="EMBL" id="BMLF01000008">
    <property type="protein sequence ID" value="GGM15912.1"/>
    <property type="molecule type" value="Genomic_DNA"/>
</dbReference>
<dbReference type="SUPFAM" id="SSF48179">
    <property type="entry name" value="6-phosphogluconate dehydrogenase C-terminal domain-like"/>
    <property type="match status" value="1"/>
</dbReference>
<sequence length="339" mass="36997">MSRYKSGAAIGTVGVVATGYVGSAWVAFFLARGLDVRVFVRRQEAEDEPHGAVARMWPDLGGHLAPGADPARVRVFTDLAQAMKGCDFVQENAAEQLDLKRRLLAEMDAVLPPDVLIASSTSSLPVTEMQQLCRHPERCVLGHPFTPTHLLRLVEVVGGDQTDPDAVDAAIATYAHWGKVPVRLNREVFGHIGNRLAGALWREAVSLLVEGVASAEDIDKALVEGPGRKWCITGPFESYHLSGGSGGIRRFLETFGPGIYVSLLTWLVFEQAVESTHRNEIQDVTFFDMPVWPSCWVLVVAFGIMALVLIAQALRDFRFGLTGEGRPTTDKKAATMMTE</sequence>
<dbReference type="Pfam" id="PF00725">
    <property type="entry name" value="3HCDH"/>
    <property type="match status" value="1"/>
</dbReference>
<dbReference type="InterPro" id="IPR013328">
    <property type="entry name" value="6PGD_dom2"/>
</dbReference>
<feature type="transmembrane region" description="Helical" evidence="2">
    <location>
        <begin position="289"/>
        <end position="311"/>
    </location>
</feature>
<reference evidence="5" key="1">
    <citation type="journal article" date="2014" name="Int. J. Syst. Evol. Microbiol.">
        <title>Complete genome sequence of Corynebacterium casei LMG S-19264T (=DSM 44701T), isolated from a smear-ripened cheese.</title>
        <authorList>
            <consortium name="US DOE Joint Genome Institute (JGI-PGF)"/>
            <person name="Walter F."/>
            <person name="Albersmeier A."/>
            <person name="Kalinowski J."/>
            <person name="Ruckert C."/>
        </authorList>
    </citation>
    <scope>NUCLEOTIDE SEQUENCE</scope>
    <source>
        <strain evidence="5">CGMCC 1.6293</strain>
    </source>
</reference>
<dbReference type="InterPro" id="IPR006176">
    <property type="entry name" value="3-OHacyl-CoA_DH_NAD-bd"/>
</dbReference>
<keyword evidence="2" id="KW-0472">Membrane</keyword>
<dbReference type="PANTHER" id="PTHR48075:SF5">
    <property type="entry name" value="3-HYDROXYBUTYRYL-COA DEHYDROGENASE"/>
    <property type="match status" value="1"/>
</dbReference>
<keyword evidence="1" id="KW-0560">Oxidoreductase</keyword>
<gene>
    <name evidence="5" type="ORF">GCM10011534_42340</name>
</gene>
<keyword evidence="2" id="KW-1133">Transmembrane helix</keyword>
<dbReference type="GO" id="GO:0016616">
    <property type="term" value="F:oxidoreductase activity, acting on the CH-OH group of donors, NAD or NADP as acceptor"/>
    <property type="evidence" value="ECO:0007669"/>
    <property type="project" value="InterPro"/>
</dbReference>
<dbReference type="GO" id="GO:0006631">
    <property type="term" value="P:fatty acid metabolic process"/>
    <property type="evidence" value="ECO:0007669"/>
    <property type="project" value="InterPro"/>
</dbReference>
<organism evidence="5 6">
    <name type="scientific">Pseudooceanicola nanhaiensis</name>
    <dbReference type="NCBI Taxonomy" id="375761"/>
    <lineage>
        <taxon>Bacteria</taxon>
        <taxon>Pseudomonadati</taxon>
        <taxon>Pseudomonadota</taxon>
        <taxon>Alphaproteobacteria</taxon>
        <taxon>Rhodobacterales</taxon>
        <taxon>Paracoccaceae</taxon>
        <taxon>Pseudooceanicola</taxon>
    </lineage>
</organism>
<evidence type="ECO:0000259" key="4">
    <source>
        <dbReference type="Pfam" id="PF02737"/>
    </source>
</evidence>
<name>A0A917WM86_9RHOB</name>
<dbReference type="AlphaFoldDB" id="A0A917WM86"/>
<dbReference type="InterPro" id="IPR036291">
    <property type="entry name" value="NAD(P)-bd_dom_sf"/>
</dbReference>
<feature type="domain" description="3-hydroxyacyl-CoA dehydrogenase NAD binding" evidence="4">
    <location>
        <begin position="12"/>
        <end position="185"/>
    </location>
</feature>
<dbReference type="InterPro" id="IPR008927">
    <property type="entry name" value="6-PGluconate_DH-like_C_sf"/>
</dbReference>
<evidence type="ECO:0000259" key="3">
    <source>
        <dbReference type="Pfam" id="PF00725"/>
    </source>
</evidence>
<accession>A0A917WM86</accession>
<dbReference type="Gene3D" id="1.10.1040.10">
    <property type="entry name" value="N-(1-d-carboxylethyl)-l-norvaline Dehydrogenase, domain 2"/>
    <property type="match status" value="1"/>
</dbReference>
<evidence type="ECO:0008006" key="7">
    <source>
        <dbReference type="Google" id="ProtNLM"/>
    </source>
</evidence>
<reference evidence="5" key="2">
    <citation type="submission" date="2020-09" db="EMBL/GenBank/DDBJ databases">
        <authorList>
            <person name="Sun Q."/>
            <person name="Zhou Y."/>
        </authorList>
    </citation>
    <scope>NUCLEOTIDE SEQUENCE</scope>
    <source>
        <strain evidence="5">CGMCC 1.6293</strain>
    </source>
</reference>
<protein>
    <recommendedName>
        <fullName evidence="7">3-hydroxyacyl-CoA dehydrogenase</fullName>
    </recommendedName>
</protein>
<dbReference type="GO" id="GO:0070403">
    <property type="term" value="F:NAD+ binding"/>
    <property type="evidence" value="ECO:0007669"/>
    <property type="project" value="InterPro"/>
</dbReference>
<proteinExistence type="predicted"/>
<feature type="domain" description="3-hydroxyacyl-CoA dehydrogenase C-terminal" evidence="3">
    <location>
        <begin position="190"/>
        <end position="261"/>
    </location>
</feature>
<dbReference type="InterPro" id="IPR006108">
    <property type="entry name" value="3HC_DH_C"/>
</dbReference>
<dbReference type="RefSeq" id="WP_051630989.1">
    <property type="nucleotide sequence ID" value="NZ_BMLF01000008.1"/>
</dbReference>
<comment type="caution">
    <text evidence="5">The sequence shown here is derived from an EMBL/GenBank/DDBJ whole genome shotgun (WGS) entry which is preliminary data.</text>
</comment>
<dbReference type="Pfam" id="PF02737">
    <property type="entry name" value="3HCDH_N"/>
    <property type="match status" value="1"/>
</dbReference>
<dbReference type="Gene3D" id="3.40.50.720">
    <property type="entry name" value="NAD(P)-binding Rossmann-like Domain"/>
    <property type="match status" value="1"/>
</dbReference>
<keyword evidence="2" id="KW-0812">Transmembrane</keyword>
<dbReference type="PANTHER" id="PTHR48075">
    <property type="entry name" value="3-HYDROXYACYL-COA DEHYDROGENASE FAMILY PROTEIN"/>
    <property type="match status" value="1"/>
</dbReference>
<evidence type="ECO:0000313" key="5">
    <source>
        <dbReference type="EMBL" id="GGM15912.1"/>
    </source>
</evidence>
<feature type="transmembrane region" description="Helical" evidence="2">
    <location>
        <begin position="6"/>
        <end position="31"/>
    </location>
</feature>
<keyword evidence="6" id="KW-1185">Reference proteome</keyword>
<evidence type="ECO:0000313" key="6">
    <source>
        <dbReference type="Proteomes" id="UP000649829"/>
    </source>
</evidence>
<dbReference type="SUPFAM" id="SSF51735">
    <property type="entry name" value="NAD(P)-binding Rossmann-fold domains"/>
    <property type="match status" value="1"/>
</dbReference>
<evidence type="ECO:0000256" key="1">
    <source>
        <dbReference type="ARBA" id="ARBA00023002"/>
    </source>
</evidence>
<dbReference type="Proteomes" id="UP000649829">
    <property type="component" value="Unassembled WGS sequence"/>
</dbReference>